<dbReference type="RefSeq" id="WP_135584334.1">
    <property type="nucleotide sequence ID" value="NZ_RQEP01000005.1"/>
</dbReference>
<reference evidence="2" key="1">
    <citation type="journal article" date="2019" name="PLoS Negl. Trop. Dis.">
        <title>Revisiting the worldwide diversity of Leptospira species in the environment.</title>
        <authorList>
            <person name="Vincent A.T."/>
            <person name="Schiettekatte O."/>
            <person name="Bourhy P."/>
            <person name="Veyrier F.J."/>
            <person name="Picardeau M."/>
        </authorList>
    </citation>
    <scope>NUCLEOTIDE SEQUENCE [LARGE SCALE GENOMIC DNA]</scope>
    <source>
        <strain evidence="2">SSS9</strain>
    </source>
</reference>
<feature type="chain" id="PRO_5020471920" description="Lipoprotein" evidence="1">
    <location>
        <begin position="20"/>
        <end position="99"/>
    </location>
</feature>
<accession>A0A4R9G5X5</accession>
<feature type="signal peptide" evidence="1">
    <location>
        <begin position="1"/>
        <end position="19"/>
    </location>
</feature>
<evidence type="ECO:0008006" key="4">
    <source>
        <dbReference type="Google" id="ProtNLM"/>
    </source>
</evidence>
<proteinExistence type="predicted"/>
<evidence type="ECO:0000313" key="3">
    <source>
        <dbReference type="Proteomes" id="UP000297453"/>
    </source>
</evidence>
<evidence type="ECO:0000313" key="2">
    <source>
        <dbReference type="EMBL" id="TGK06962.1"/>
    </source>
</evidence>
<keyword evidence="1" id="KW-0732">Signal</keyword>
<comment type="caution">
    <text evidence="2">The sequence shown here is derived from an EMBL/GenBank/DDBJ whole genome shotgun (WGS) entry which is preliminary data.</text>
</comment>
<dbReference type="EMBL" id="RQEP01000005">
    <property type="protein sequence ID" value="TGK06962.1"/>
    <property type="molecule type" value="Genomic_DNA"/>
</dbReference>
<name>A0A4R9G5X5_9LEPT</name>
<sequence>MKYTFLFLLIALFSFLSNCYTVDEEFYSFEESSARLLTAYSLKDMECSSNRNITSLIPGRSRKKDIDNCVTSIGFEKCSFWTQAGDPVPFACKAIEYRK</sequence>
<dbReference type="AlphaFoldDB" id="A0A4R9G5X5"/>
<dbReference type="OrthoDB" id="330740at2"/>
<dbReference type="Proteomes" id="UP000297453">
    <property type="component" value="Unassembled WGS sequence"/>
</dbReference>
<organism evidence="2 3">
    <name type="scientific">Leptospira semungkisensis</name>
    <dbReference type="NCBI Taxonomy" id="2484985"/>
    <lineage>
        <taxon>Bacteria</taxon>
        <taxon>Pseudomonadati</taxon>
        <taxon>Spirochaetota</taxon>
        <taxon>Spirochaetia</taxon>
        <taxon>Leptospirales</taxon>
        <taxon>Leptospiraceae</taxon>
        <taxon>Leptospira</taxon>
    </lineage>
</organism>
<gene>
    <name evidence="2" type="ORF">EHO59_02245</name>
</gene>
<dbReference type="NCBIfam" id="NF047805">
    <property type="entry name" value="LIC13255_lipo"/>
    <property type="match status" value="1"/>
</dbReference>
<keyword evidence="3" id="KW-1185">Reference proteome</keyword>
<protein>
    <recommendedName>
        <fullName evidence="4">Lipoprotein</fullName>
    </recommendedName>
</protein>
<evidence type="ECO:0000256" key="1">
    <source>
        <dbReference type="SAM" id="SignalP"/>
    </source>
</evidence>